<keyword evidence="3" id="KW-1185">Reference proteome</keyword>
<dbReference type="EMBL" id="JXZB01000002">
    <property type="protein sequence ID" value="KIQ65453.1"/>
    <property type="molecule type" value="Genomic_DNA"/>
</dbReference>
<dbReference type="AlphaFoldDB" id="A0A0D0Q3B1"/>
<dbReference type="RefSeq" id="WP_043911723.1">
    <property type="nucleotide sequence ID" value="NZ_BMRI01000026.1"/>
</dbReference>
<proteinExistence type="predicted"/>
<protein>
    <submittedName>
        <fullName evidence="2">Uncharacterized protein</fullName>
    </submittedName>
</protein>
<dbReference type="OrthoDB" id="4321751at2"/>
<feature type="region of interest" description="Disordered" evidence="1">
    <location>
        <begin position="55"/>
        <end position="78"/>
    </location>
</feature>
<organism evidence="2 3">
    <name type="scientific">Kitasatospora griseola</name>
    <name type="common">Streptomyces griseolosporeus</name>
    <dbReference type="NCBI Taxonomy" id="2064"/>
    <lineage>
        <taxon>Bacteria</taxon>
        <taxon>Bacillati</taxon>
        <taxon>Actinomycetota</taxon>
        <taxon>Actinomycetes</taxon>
        <taxon>Kitasatosporales</taxon>
        <taxon>Streptomycetaceae</taxon>
        <taxon>Kitasatospora</taxon>
    </lineage>
</organism>
<name>A0A0D0Q3B1_KITGR</name>
<accession>A0A0D0Q3B1</accession>
<gene>
    <name evidence="2" type="ORF">TR51_16330</name>
</gene>
<sequence length="78" mass="8152">MGLFKDAPPTAHPEFTNLRFMAAGTPSWWKRNRHKVVGIVGLLIGFWLAGHHDTAAPATPAAPAAPTAPAGSCTPTGH</sequence>
<evidence type="ECO:0000256" key="1">
    <source>
        <dbReference type="SAM" id="MobiDB-lite"/>
    </source>
</evidence>
<dbReference type="Proteomes" id="UP000032066">
    <property type="component" value="Unassembled WGS sequence"/>
</dbReference>
<feature type="compositionally biased region" description="Low complexity" evidence="1">
    <location>
        <begin position="55"/>
        <end position="70"/>
    </location>
</feature>
<evidence type="ECO:0000313" key="3">
    <source>
        <dbReference type="Proteomes" id="UP000032066"/>
    </source>
</evidence>
<reference evidence="2 3" key="1">
    <citation type="submission" date="2015-02" db="EMBL/GenBank/DDBJ databases">
        <title>Draft genome sequence of Kitasatospora griseola MF730-N6, a bafilomycin, terpentecin and satosporin producer.</title>
        <authorList>
            <person name="Arens J.C."/>
            <person name="Haltli B."/>
            <person name="Kerr R.G."/>
        </authorList>
    </citation>
    <scope>NUCLEOTIDE SEQUENCE [LARGE SCALE GENOMIC DNA]</scope>
    <source>
        <strain evidence="2 3">MF730-N6</strain>
    </source>
</reference>
<dbReference type="PATRIC" id="fig|2064.6.peg.3504"/>
<evidence type="ECO:0000313" key="2">
    <source>
        <dbReference type="EMBL" id="KIQ65453.1"/>
    </source>
</evidence>
<comment type="caution">
    <text evidence="2">The sequence shown here is derived from an EMBL/GenBank/DDBJ whole genome shotgun (WGS) entry which is preliminary data.</text>
</comment>